<dbReference type="HAMAP" id="MF_00724">
    <property type="entry name" value="FliE"/>
    <property type="match status" value="1"/>
</dbReference>
<dbReference type="InterPro" id="IPR001624">
    <property type="entry name" value="FliE"/>
</dbReference>
<reference evidence="6" key="1">
    <citation type="journal article" date="2019" name="Int. J. Syst. Evol. Microbiol.">
        <title>The Global Catalogue of Microorganisms (GCM) 10K type strain sequencing project: providing services to taxonomists for standard genome sequencing and annotation.</title>
        <authorList>
            <consortium name="The Broad Institute Genomics Platform"/>
            <consortium name="The Broad Institute Genome Sequencing Center for Infectious Disease"/>
            <person name="Wu L."/>
            <person name="Ma J."/>
        </authorList>
    </citation>
    <scope>NUCLEOTIDE SEQUENCE [LARGE SCALE GENOMIC DNA]</scope>
    <source>
        <strain evidence="6">KCTC 52366</strain>
    </source>
</reference>
<comment type="subcellular location">
    <subcellularLocation>
        <location evidence="1 4">Bacterial flagellum basal body</location>
    </subcellularLocation>
</comment>
<comment type="similarity">
    <text evidence="2 4">Belongs to the FliE family.</text>
</comment>
<dbReference type="EMBL" id="JBHRTB010000010">
    <property type="protein sequence ID" value="MFC3141735.1"/>
    <property type="molecule type" value="Genomic_DNA"/>
</dbReference>
<keyword evidence="5" id="KW-0969">Cilium</keyword>
<dbReference type="Pfam" id="PF02049">
    <property type="entry name" value="FliE"/>
    <property type="match status" value="1"/>
</dbReference>
<dbReference type="RefSeq" id="WP_275632014.1">
    <property type="nucleotide sequence ID" value="NZ_JARGYD010000002.1"/>
</dbReference>
<name>A0ABV7GK21_9RHOB</name>
<accession>A0ABV7GK21</accession>
<evidence type="ECO:0000256" key="1">
    <source>
        <dbReference type="ARBA" id="ARBA00004117"/>
    </source>
</evidence>
<keyword evidence="6" id="KW-1185">Reference proteome</keyword>
<keyword evidence="5" id="KW-0282">Flagellum</keyword>
<keyword evidence="3 4" id="KW-0975">Bacterial flagellum</keyword>
<keyword evidence="5" id="KW-0966">Cell projection</keyword>
<protein>
    <recommendedName>
        <fullName evidence="4">Flagellar hook-basal body complex protein FliE</fullName>
    </recommendedName>
</protein>
<evidence type="ECO:0000256" key="4">
    <source>
        <dbReference type="HAMAP-Rule" id="MF_00724"/>
    </source>
</evidence>
<dbReference type="Proteomes" id="UP001595632">
    <property type="component" value="Unassembled WGS sequence"/>
</dbReference>
<evidence type="ECO:0000313" key="6">
    <source>
        <dbReference type="Proteomes" id="UP001595632"/>
    </source>
</evidence>
<gene>
    <name evidence="4" type="primary">fliE</name>
    <name evidence="5" type="ORF">ACFOGP_03395</name>
</gene>
<organism evidence="5 6">
    <name type="scientific">Psychromarinibacter halotolerans</name>
    <dbReference type="NCBI Taxonomy" id="1775175"/>
    <lineage>
        <taxon>Bacteria</taxon>
        <taxon>Pseudomonadati</taxon>
        <taxon>Pseudomonadota</taxon>
        <taxon>Alphaproteobacteria</taxon>
        <taxon>Rhodobacterales</taxon>
        <taxon>Paracoccaceae</taxon>
        <taxon>Psychromarinibacter</taxon>
    </lineage>
</organism>
<dbReference type="PANTHER" id="PTHR34653:SF1">
    <property type="entry name" value="FLAGELLAR HOOK-BASAL BODY COMPLEX PROTEIN FLIE"/>
    <property type="match status" value="1"/>
</dbReference>
<comment type="caution">
    <text evidence="5">The sequence shown here is derived from an EMBL/GenBank/DDBJ whole genome shotgun (WGS) entry which is preliminary data.</text>
</comment>
<evidence type="ECO:0000313" key="5">
    <source>
        <dbReference type="EMBL" id="MFC3141735.1"/>
    </source>
</evidence>
<dbReference type="PANTHER" id="PTHR34653">
    <property type="match status" value="1"/>
</dbReference>
<evidence type="ECO:0000256" key="3">
    <source>
        <dbReference type="ARBA" id="ARBA00023143"/>
    </source>
</evidence>
<sequence>MDSLTSAGALRAYKAAQSAAIGETAGEFSTDGPSFSDVLERTARDTIATVRDGDRAAIAGLKGEISTQQVVEATMAMEAAIDTAVAVRDKVVSAYQEVLRMAV</sequence>
<proteinExistence type="inferred from homology"/>
<evidence type="ECO:0000256" key="2">
    <source>
        <dbReference type="ARBA" id="ARBA00009272"/>
    </source>
</evidence>